<dbReference type="KEGG" id="sbal:HUE88_08035"/>
<name>A0A7S7LT57_9BACT</name>
<protein>
    <submittedName>
        <fullName evidence="1">Uncharacterized protein</fullName>
    </submittedName>
</protein>
<dbReference type="Proteomes" id="UP000593994">
    <property type="component" value="Chromosome"/>
</dbReference>
<evidence type="ECO:0000313" key="1">
    <source>
        <dbReference type="EMBL" id="QOY51091.1"/>
    </source>
</evidence>
<gene>
    <name evidence="1" type="ORF">HUE88_08035</name>
</gene>
<organism evidence="1 2">
    <name type="scientific">Candidatus Sulfurimonas baltica</name>
    <dbReference type="NCBI Taxonomy" id="2740404"/>
    <lineage>
        <taxon>Bacteria</taxon>
        <taxon>Pseudomonadati</taxon>
        <taxon>Campylobacterota</taxon>
        <taxon>Epsilonproteobacteria</taxon>
        <taxon>Campylobacterales</taxon>
        <taxon>Sulfurimonadaceae</taxon>
        <taxon>Sulfurimonas</taxon>
    </lineage>
</organism>
<sequence>MKQLLKVFTLLLFSFSVIFANEFKEIKEISLKKDEQKKILVKYDDKEKLFEFRWTLYKNGGLVILRSYDTIVAQNVLYLRNRNKSFRVILKPSGSNFYTEPYVLVRFKEFNHETGEANLELLLSDGTGNIELKYLKNN</sequence>
<proteinExistence type="predicted"/>
<dbReference type="EMBL" id="CP054492">
    <property type="protein sequence ID" value="QOY51091.1"/>
    <property type="molecule type" value="Genomic_DNA"/>
</dbReference>
<dbReference type="AlphaFoldDB" id="A0A7S7LT57"/>
<dbReference type="RefSeq" id="WP_194368205.1">
    <property type="nucleotide sequence ID" value="NZ_CP054492.1"/>
</dbReference>
<keyword evidence="2" id="KW-1185">Reference proteome</keyword>
<reference evidence="1 2" key="1">
    <citation type="submission" date="2020-05" db="EMBL/GenBank/DDBJ databases">
        <title>Sulfurimonas marisnigri, sp. nov., and Sulfurimonas baltica, sp. nov., manganese oxide reducing chemolithoautotrophs of the class Epsilonproteobacteria isolated from the pelagic redoxclines of the Black and Baltic Seas and emended description of the genus Sulfurimonas.</title>
        <authorList>
            <person name="Henkel J.V."/>
            <person name="Laudan C."/>
            <person name="Werner J."/>
            <person name="Neu T."/>
            <person name="Plewe S."/>
            <person name="Sproer C."/>
            <person name="Bunk B."/>
            <person name="Schulz-Vogt H.N."/>
        </authorList>
    </citation>
    <scope>NUCLEOTIDE SEQUENCE [LARGE SCALE GENOMIC DNA]</scope>
    <source>
        <strain evidence="1 2">GD2</strain>
    </source>
</reference>
<accession>A0A7S7LT57</accession>
<evidence type="ECO:0000313" key="2">
    <source>
        <dbReference type="Proteomes" id="UP000593994"/>
    </source>
</evidence>